<dbReference type="Proteomes" id="UP001066276">
    <property type="component" value="Chromosome 6"/>
</dbReference>
<name>A0AAV7QH96_PLEWA</name>
<evidence type="ECO:0000313" key="2">
    <source>
        <dbReference type="EMBL" id="KAJ1139500.1"/>
    </source>
</evidence>
<keyword evidence="3" id="KW-1185">Reference proteome</keyword>
<evidence type="ECO:0000313" key="3">
    <source>
        <dbReference type="Proteomes" id="UP001066276"/>
    </source>
</evidence>
<dbReference type="EMBL" id="JANPWB010000010">
    <property type="protein sequence ID" value="KAJ1139500.1"/>
    <property type="molecule type" value="Genomic_DNA"/>
</dbReference>
<reference evidence="2" key="1">
    <citation type="journal article" date="2022" name="bioRxiv">
        <title>Sequencing and chromosome-scale assembly of the giantPleurodeles waltlgenome.</title>
        <authorList>
            <person name="Brown T."/>
            <person name="Elewa A."/>
            <person name="Iarovenko S."/>
            <person name="Subramanian E."/>
            <person name="Araus A.J."/>
            <person name="Petzold A."/>
            <person name="Susuki M."/>
            <person name="Suzuki K.-i.T."/>
            <person name="Hayashi T."/>
            <person name="Toyoda A."/>
            <person name="Oliveira C."/>
            <person name="Osipova E."/>
            <person name="Leigh N.D."/>
            <person name="Simon A."/>
            <person name="Yun M.H."/>
        </authorList>
    </citation>
    <scope>NUCLEOTIDE SEQUENCE</scope>
    <source>
        <strain evidence="2">20211129_DDA</strain>
        <tissue evidence="2">Liver</tissue>
    </source>
</reference>
<dbReference type="AlphaFoldDB" id="A0AAV7QH96"/>
<evidence type="ECO:0000256" key="1">
    <source>
        <dbReference type="SAM" id="MobiDB-lite"/>
    </source>
</evidence>
<accession>A0AAV7QH96</accession>
<comment type="caution">
    <text evidence="2">The sequence shown here is derived from an EMBL/GenBank/DDBJ whole genome shotgun (WGS) entry which is preliminary data.</text>
</comment>
<gene>
    <name evidence="2" type="ORF">NDU88_005871</name>
</gene>
<organism evidence="2 3">
    <name type="scientific">Pleurodeles waltl</name>
    <name type="common">Iberian ribbed newt</name>
    <dbReference type="NCBI Taxonomy" id="8319"/>
    <lineage>
        <taxon>Eukaryota</taxon>
        <taxon>Metazoa</taxon>
        <taxon>Chordata</taxon>
        <taxon>Craniata</taxon>
        <taxon>Vertebrata</taxon>
        <taxon>Euteleostomi</taxon>
        <taxon>Amphibia</taxon>
        <taxon>Batrachia</taxon>
        <taxon>Caudata</taxon>
        <taxon>Salamandroidea</taxon>
        <taxon>Salamandridae</taxon>
        <taxon>Pleurodelinae</taxon>
        <taxon>Pleurodeles</taxon>
    </lineage>
</organism>
<proteinExistence type="predicted"/>
<feature type="compositionally biased region" description="Basic residues" evidence="1">
    <location>
        <begin position="34"/>
        <end position="43"/>
    </location>
</feature>
<feature type="region of interest" description="Disordered" evidence="1">
    <location>
        <begin position="32"/>
        <end position="54"/>
    </location>
</feature>
<protein>
    <submittedName>
        <fullName evidence="2">Uncharacterized protein</fullName>
    </submittedName>
</protein>
<sequence length="89" mass="9580">MPGFFRFALASAGDRRARMHTAEPVQGLPVTLQRGRRPRRAARSRQPGHAQPSLFTHCAMSLRPPAALYKPGLVSGQPADCSGLVPCST</sequence>